<name>A0A4R2NLJ0_9BACL</name>
<dbReference type="AlphaFoldDB" id="A0A4R2NLJ0"/>
<dbReference type="Pfam" id="PF14175">
    <property type="entry name" value="YaaC"/>
    <property type="match status" value="1"/>
</dbReference>
<reference evidence="1 2" key="1">
    <citation type="submission" date="2019-03" db="EMBL/GenBank/DDBJ databases">
        <title>Genomic Encyclopedia of Type Strains, Phase IV (KMG-IV): sequencing the most valuable type-strain genomes for metagenomic binning, comparative biology and taxonomic classification.</title>
        <authorList>
            <person name="Goeker M."/>
        </authorList>
    </citation>
    <scope>NUCLEOTIDE SEQUENCE [LARGE SCALE GENOMIC DNA]</scope>
    <source>
        <strain evidence="1 2">DSM 19377</strain>
    </source>
</reference>
<keyword evidence="2" id="KW-1185">Reference proteome</keyword>
<organism evidence="1 2">
    <name type="scientific">Scopulibacillus darangshiensis</name>
    <dbReference type="NCBI Taxonomy" id="442528"/>
    <lineage>
        <taxon>Bacteria</taxon>
        <taxon>Bacillati</taxon>
        <taxon>Bacillota</taxon>
        <taxon>Bacilli</taxon>
        <taxon>Bacillales</taxon>
        <taxon>Sporolactobacillaceae</taxon>
        <taxon>Scopulibacillus</taxon>
    </lineage>
</organism>
<evidence type="ECO:0000313" key="1">
    <source>
        <dbReference type="EMBL" id="TCP22145.1"/>
    </source>
</evidence>
<dbReference type="Proteomes" id="UP000295416">
    <property type="component" value="Unassembled WGS sequence"/>
</dbReference>
<dbReference type="EMBL" id="SLXK01000037">
    <property type="protein sequence ID" value="TCP22145.1"/>
    <property type="molecule type" value="Genomic_DNA"/>
</dbReference>
<dbReference type="RefSeq" id="WP_165887005.1">
    <property type="nucleotide sequence ID" value="NZ_SLXK01000037.1"/>
</dbReference>
<evidence type="ECO:0000313" key="2">
    <source>
        <dbReference type="Proteomes" id="UP000295416"/>
    </source>
</evidence>
<proteinExistence type="predicted"/>
<sequence length="318" mass="37053">MNGSRCWSRFHPYQSVSFCQSFLKQCYGKKKLAEPMTNSYKNGYPLCYYLEHAKQYYSQADCAPDEIKPVLLFYGMVQLFKACLLTVDPDYPEKTHVLAHGVSSRKRKKQSYGFLDDSVKIQKLGLFPHIAEQLFHMKPLEGQKVTMGALLKKIPELHSLFERLTDAGTHRRLNPASDGTYAISSLILDDLHVTGRRFGQFLKSYGGFIQENKAHDQIVVTFKDEPDPFYSPFFHFDVTGDLYLPRQKECEDLTLTEPLVHYLILYNLSMISRYETEWWYDLHFQRVSTDLSFIKSFLEVTSIKVPYLVGHYLQTMER</sequence>
<accession>A0A4R2NLJ0</accession>
<comment type="caution">
    <text evidence="1">The sequence shown here is derived from an EMBL/GenBank/DDBJ whole genome shotgun (WGS) entry which is preliminary data.</text>
</comment>
<dbReference type="InterPro" id="IPR026988">
    <property type="entry name" value="YaaC-like"/>
</dbReference>
<gene>
    <name evidence="1" type="ORF">EV207_13736</name>
</gene>
<protein>
    <submittedName>
        <fullName evidence="1">YaaC-like protein</fullName>
    </submittedName>
</protein>